<reference evidence="3" key="1">
    <citation type="submission" date="2017-09" db="EMBL/GenBank/DDBJ databases">
        <title>Depth-based differentiation of microbial function through sediment-hosted aquifers and enrichment of novel symbionts in the deep terrestrial subsurface.</title>
        <authorList>
            <person name="Probst A.J."/>
            <person name="Ladd B."/>
            <person name="Jarett J.K."/>
            <person name="Geller-Mcgrath D.E."/>
            <person name="Sieber C.M.K."/>
            <person name="Emerson J.B."/>
            <person name="Anantharaman K."/>
            <person name="Thomas B.C."/>
            <person name="Malmstrom R."/>
            <person name="Stieglmeier M."/>
            <person name="Klingl A."/>
            <person name="Woyke T."/>
            <person name="Ryan C.M."/>
            <person name="Banfield J.F."/>
        </authorList>
    </citation>
    <scope>NUCLEOTIDE SEQUENCE [LARGE SCALE GENOMIC DNA]</scope>
</reference>
<name>A0A2M8LBG2_9BACT</name>
<evidence type="ECO:0000313" key="3">
    <source>
        <dbReference type="Proteomes" id="UP000230959"/>
    </source>
</evidence>
<dbReference type="InterPro" id="IPR017946">
    <property type="entry name" value="PLC-like_Pdiesterase_TIM-brl"/>
</dbReference>
<dbReference type="SUPFAM" id="SSF51695">
    <property type="entry name" value="PLC-like phosphodiesterases"/>
    <property type="match status" value="1"/>
</dbReference>
<proteinExistence type="predicted"/>
<dbReference type="Gene3D" id="3.20.20.190">
    <property type="entry name" value="Phosphatidylinositol (PI) phosphodiesterase"/>
    <property type="match status" value="1"/>
</dbReference>
<accession>A0A2M8LBG2</accession>
<feature type="domain" description="GP-PDE" evidence="1">
    <location>
        <begin position="1"/>
        <end position="85"/>
    </location>
</feature>
<dbReference type="AlphaFoldDB" id="A0A2M8LBG2"/>
<dbReference type="InterPro" id="IPR030395">
    <property type="entry name" value="GP_PDE_dom"/>
</dbReference>
<evidence type="ECO:0000259" key="1">
    <source>
        <dbReference type="PROSITE" id="PS51704"/>
    </source>
</evidence>
<dbReference type="GO" id="GO:0008081">
    <property type="term" value="F:phosphoric diester hydrolase activity"/>
    <property type="evidence" value="ECO:0007669"/>
    <property type="project" value="InterPro"/>
</dbReference>
<protein>
    <submittedName>
        <fullName evidence="2">Glycerophosphodiester phosphodiesterase</fullName>
    </submittedName>
</protein>
<dbReference type="PANTHER" id="PTHR46211:SF14">
    <property type="entry name" value="GLYCEROPHOSPHODIESTER PHOSPHODIESTERASE"/>
    <property type="match status" value="1"/>
</dbReference>
<sequence>LFKKEMPKIKIGALAKDLPLDYEIIKELEAYSVNLPFSIIDEKIVKDFHNMGFRVFVFTVNEYEDILKVKRAGVDGIFSDFPDRL</sequence>
<gene>
    <name evidence="2" type="ORF">COV02_00215</name>
</gene>
<feature type="non-terminal residue" evidence="2">
    <location>
        <position position="1"/>
    </location>
</feature>
<evidence type="ECO:0000313" key="2">
    <source>
        <dbReference type="EMBL" id="PJE73967.1"/>
    </source>
</evidence>
<comment type="caution">
    <text evidence="2">The sequence shown here is derived from an EMBL/GenBank/DDBJ whole genome shotgun (WGS) entry which is preliminary data.</text>
</comment>
<organism evidence="2 3">
    <name type="scientific">Candidatus Terrybacteria bacterium CG10_big_fil_rev_8_21_14_0_10_41_10</name>
    <dbReference type="NCBI Taxonomy" id="1975026"/>
    <lineage>
        <taxon>Bacteria</taxon>
        <taxon>Candidatus Terryibacteriota</taxon>
    </lineage>
</organism>
<dbReference type="GO" id="GO:0006629">
    <property type="term" value="P:lipid metabolic process"/>
    <property type="evidence" value="ECO:0007669"/>
    <property type="project" value="InterPro"/>
</dbReference>
<dbReference type="CDD" id="cd08556">
    <property type="entry name" value="GDPD"/>
    <property type="match status" value="1"/>
</dbReference>
<dbReference type="EMBL" id="PFER01000004">
    <property type="protein sequence ID" value="PJE73967.1"/>
    <property type="molecule type" value="Genomic_DNA"/>
</dbReference>
<dbReference type="PROSITE" id="PS51704">
    <property type="entry name" value="GP_PDE"/>
    <property type="match status" value="1"/>
</dbReference>
<dbReference type="PANTHER" id="PTHR46211">
    <property type="entry name" value="GLYCEROPHOSPHORYL DIESTER PHOSPHODIESTERASE"/>
    <property type="match status" value="1"/>
</dbReference>
<dbReference type="Proteomes" id="UP000230959">
    <property type="component" value="Unassembled WGS sequence"/>
</dbReference>
<dbReference type="Pfam" id="PF03009">
    <property type="entry name" value="GDPD"/>
    <property type="match status" value="1"/>
</dbReference>